<feature type="transmembrane region" description="Helical" evidence="1">
    <location>
        <begin position="152"/>
        <end position="170"/>
    </location>
</feature>
<keyword evidence="1" id="KW-0812">Transmembrane</keyword>
<name>B0XSU0_ASPFC</name>
<dbReference type="PANTHER" id="PTHR37488">
    <property type="entry name" value="DUF1275 DOMAIN-CONTAINING PROTEIN"/>
    <property type="match status" value="1"/>
</dbReference>
<accession>B0XSU0</accession>
<dbReference type="PANTHER" id="PTHR37488:SF7">
    <property type="entry name" value="DUF1275 DOMAIN PROTEIN"/>
    <property type="match status" value="1"/>
</dbReference>
<evidence type="ECO:0000313" key="2">
    <source>
        <dbReference type="EMBL" id="EDP53717.1"/>
    </source>
</evidence>
<evidence type="ECO:0000256" key="1">
    <source>
        <dbReference type="SAM" id="Phobius"/>
    </source>
</evidence>
<feature type="transmembrane region" description="Helical" evidence="1">
    <location>
        <begin position="305"/>
        <end position="323"/>
    </location>
</feature>
<dbReference type="HOGENOM" id="CLU_061825_0_0_1"/>
<dbReference type="Proteomes" id="UP000001699">
    <property type="component" value="Unassembled WGS sequence"/>
</dbReference>
<sequence>MLHRLAWTDWPGLISGKSVPISPHSAANNQGLNPAWGKIRRSHEVFWNCHFEDIPRFPTSSLLQFCFSLQRSHQESVTMSTSLDSKKSVAGFLKRDINAKHAEVLLYGCCLSSGLVDSTLYNAYNTFVSMQTGNTIFVGLGASNQNLKPYGWARSLTSIGCFVIGCFLFARLNRLLGPRRRVTLVLSFLLQVAMLVITASLVQSGVIAGIPSNPASSETHWSQEAPIVLLSIQSAGQIVASRALGFNEIPTVVITSLLCDLVSDPKLFLLRNEKRDRRMVAFVLTLIGAIAGGWITKATRDISPVLWMAAGLKLIISVSWIFWRENEGASAV</sequence>
<organism evidence="2 3">
    <name type="scientific">Aspergillus fumigatus (strain CBS 144.89 / FGSC A1163 / CEA10)</name>
    <name type="common">Neosartorya fumigata</name>
    <dbReference type="NCBI Taxonomy" id="451804"/>
    <lineage>
        <taxon>Eukaryota</taxon>
        <taxon>Fungi</taxon>
        <taxon>Dikarya</taxon>
        <taxon>Ascomycota</taxon>
        <taxon>Pezizomycotina</taxon>
        <taxon>Eurotiomycetes</taxon>
        <taxon>Eurotiomycetidae</taxon>
        <taxon>Eurotiales</taxon>
        <taxon>Aspergillaceae</taxon>
        <taxon>Aspergillus</taxon>
        <taxon>Aspergillus subgen. Fumigati</taxon>
    </lineage>
</organism>
<dbReference type="VEuPathDB" id="FungiDB:AFUB_017590"/>
<dbReference type="Pfam" id="PF06912">
    <property type="entry name" value="DUF1275"/>
    <property type="match status" value="1"/>
</dbReference>
<proteinExistence type="predicted"/>
<keyword evidence="1" id="KW-1133">Transmembrane helix</keyword>
<dbReference type="AlphaFoldDB" id="B0XSU0"/>
<reference evidence="2 3" key="1">
    <citation type="journal article" date="2008" name="PLoS Genet.">
        <title>Genomic islands in the pathogenic filamentous fungus Aspergillus fumigatus.</title>
        <authorList>
            <person name="Fedorova N.D."/>
            <person name="Khaldi N."/>
            <person name="Joardar V.S."/>
            <person name="Maiti R."/>
            <person name="Amedeo P."/>
            <person name="Anderson M.J."/>
            <person name="Crabtree J."/>
            <person name="Silva J.C."/>
            <person name="Badger J.H."/>
            <person name="Albarraq A."/>
            <person name="Angiuoli S."/>
            <person name="Bussey H."/>
            <person name="Bowyer P."/>
            <person name="Cotty P.J."/>
            <person name="Dyer P.S."/>
            <person name="Egan A."/>
            <person name="Galens K."/>
            <person name="Fraser-Liggett C.M."/>
            <person name="Haas B.J."/>
            <person name="Inman J.M."/>
            <person name="Kent R."/>
            <person name="Lemieux S."/>
            <person name="Malavazi I."/>
            <person name="Orvis J."/>
            <person name="Roemer T."/>
            <person name="Ronning C.M."/>
            <person name="Sundaram J.P."/>
            <person name="Sutton G."/>
            <person name="Turner G."/>
            <person name="Venter J.C."/>
            <person name="White O.R."/>
            <person name="Whitty B.R."/>
            <person name="Youngman P."/>
            <person name="Wolfe K.H."/>
            <person name="Goldman G.H."/>
            <person name="Wortman J.R."/>
            <person name="Jiang B."/>
            <person name="Denning D.W."/>
            <person name="Nierman W.C."/>
        </authorList>
    </citation>
    <scope>NUCLEOTIDE SEQUENCE [LARGE SCALE GENOMIC DNA]</scope>
    <source>
        <strain evidence="3">CBS 144.89 / FGSC A1163 / CEA10</strain>
    </source>
</reference>
<dbReference type="PhylomeDB" id="B0XSU0"/>
<protein>
    <submittedName>
        <fullName evidence="2">DUF1275 domain protein</fullName>
    </submittedName>
</protein>
<feature type="transmembrane region" description="Helical" evidence="1">
    <location>
        <begin position="182"/>
        <end position="202"/>
    </location>
</feature>
<keyword evidence="1" id="KW-0472">Membrane</keyword>
<dbReference type="InterPro" id="IPR010699">
    <property type="entry name" value="DUF1275"/>
</dbReference>
<gene>
    <name evidence="2" type="ORF">AFUB_017590</name>
</gene>
<dbReference type="OrthoDB" id="5288586at2759"/>
<feature type="transmembrane region" description="Helical" evidence="1">
    <location>
        <begin position="279"/>
        <end position="296"/>
    </location>
</feature>
<keyword evidence="3" id="KW-1185">Reference proteome</keyword>
<evidence type="ECO:0000313" key="3">
    <source>
        <dbReference type="Proteomes" id="UP000001699"/>
    </source>
</evidence>
<dbReference type="EMBL" id="DS499595">
    <property type="protein sequence ID" value="EDP53717.1"/>
    <property type="molecule type" value="Genomic_DNA"/>
</dbReference>